<gene>
    <name evidence="1" type="ORF">HXZ27_01175</name>
</gene>
<organism evidence="1 2">
    <name type="scientific">Micromonospora carbonacea</name>
    <dbReference type="NCBI Taxonomy" id="47853"/>
    <lineage>
        <taxon>Bacteria</taxon>
        <taxon>Bacillati</taxon>
        <taxon>Actinomycetota</taxon>
        <taxon>Actinomycetes</taxon>
        <taxon>Micromonosporales</taxon>
        <taxon>Micromonosporaceae</taxon>
        <taxon>Micromonospora</taxon>
    </lineage>
</organism>
<accession>A0A7H8XDU1</accession>
<proteinExistence type="predicted"/>
<evidence type="ECO:0000313" key="1">
    <source>
        <dbReference type="EMBL" id="QLD23025.1"/>
    </source>
</evidence>
<dbReference type="KEGG" id="mcab:HXZ27_01175"/>
<sequence length="83" mass="8227">MIRTPGQLDRAVNGVIDVVGGDTLVQAYGKLAESGVLVSVGHPGSAGERFPALAFGPTAALECRGICSGLATGGSKARNGTTT</sequence>
<dbReference type="Proteomes" id="UP000509335">
    <property type="component" value="Chromosome"/>
</dbReference>
<dbReference type="EMBL" id="CP058322">
    <property type="protein sequence ID" value="QLD23025.1"/>
    <property type="molecule type" value="Genomic_DNA"/>
</dbReference>
<dbReference type="AlphaFoldDB" id="A0A7H8XDU1"/>
<evidence type="ECO:0000313" key="2">
    <source>
        <dbReference type="Proteomes" id="UP000509335"/>
    </source>
</evidence>
<name>A0A7H8XDU1_9ACTN</name>
<protein>
    <submittedName>
        <fullName evidence="1">Uncharacterized protein</fullName>
    </submittedName>
</protein>
<reference evidence="1 2" key="1">
    <citation type="submission" date="2020-07" db="EMBL/GenBank/DDBJ databases">
        <title>A bifunctional nitrone conjugated secondary metabolite targeting the ribosome.</title>
        <authorList>
            <person name="Limbrick E.M."/>
            <person name="Graf M."/>
            <person name="Derewacz D.K."/>
            <person name="Nguyen F."/>
            <person name="Spraggins J.M."/>
            <person name="Wieland M."/>
            <person name="Ynigez-Gutierrez A.E."/>
            <person name="Reisman B.J."/>
            <person name="Zinshteyn B."/>
            <person name="McCulloch K."/>
            <person name="Iverson T.M."/>
            <person name="Green R."/>
            <person name="Wilson D.N."/>
            <person name="Bachmann B.O."/>
        </authorList>
    </citation>
    <scope>NUCLEOTIDE SEQUENCE [LARGE SCALE GENOMIC DNA]</scope>
    <source>
        <strain evidence="2">aurantiaca</strain>
    </source>
</reference>